<dbReference type="Gene3D" id="3.40.50.720">
    <property type="entry name" value="NAD(P)-binding Rossmann-like Domain"/>
    <property type="match status" value="1"/>
</dbReference>
<evidence type="ECO:0000313" key="4">
    <source>
        <dbReference type="Proteomes" id="UP001309876"/>
    </source>
</evidence>
<dbReference type="AlphaFoldDB" id="A0AAN7YIY0"/>
<dbReference type="InterPro" id="IPR036291">
    <property type="entry name" value="NAD(P)-bd_dom_sf"/>
</dbReference>
<sequence>MYFTINSSIMATTKVLLLGGHGKVALHLTPLLLSKSWNVTSVVRNPDHESEILKLGEDKPGKVNVLVESLDDVDSVDRANSVLDKVSPDIVVFSAGAGGKGGPARTKAIDEVAAKHYISASLARPEVKKFLMVSYIASRHGRPPWWNDDDQEAANHVNTKILPAYFAAKVEADEHFAAAAKKRNNRDATFQAINLRPGTLKDDPSDGKVALGKTGARGDVSRESVARVAAALLERDDTRGWYDLLNGDEPIDQAVARLAKEGWDGIQGEDLERIYARST</sequence>
<organism evidence="3 4">
    <name type="scientific">Lithohypha guttulata</name>
    <dbReference type="NCBI Taxonomy" id="1690604"/>
    <lineage>
        <taxon>Eukaryota</taxon>
        <taxon>Fungi</taxon>
        <taxon>Dikarya</taxon>
        <taxon>Ascomycota</taxon>
        <taxon>Pezizomycotina</taxon>
        <taxon>Eurotiomycetes</taxon>
        <taxon>Chaetothyriomycetidae</taxon>
        <taxon>Chaetothyriales</taxon>
        <taxon>Trichomeriaceae</taxon>
        <taxon>Lithohypha</taxon>
    </lineage>
</organism>
<protein>
    <recommendedName>
        <fullName evidence="2">NAD(P)-binding domain-containing protein</fullName>
    </recommendedName>
</protein>
<dbReference type="InterPro" id="IPR016040">
    <property type="entry name" value="NAD(P)-bd_dom"/>
</dbReference>
<dbReference type="PANTHER" id="PTHR15020:SF50">
    <property type="entry name" value="UPF0659 PROTEIN YMR090W"/>
    <property type="match status" value="1"/>
</dbReference>
<reference evidence="3 4" key="1">
    <citation type="submission" date="2023-08" db="EMBL/GenBank/DDBJ databases">
        <title>Black Yeasts Isolated from many extreme environments.</title>
        <authorList>
            <person name="Coleine C."/>
            <person name="Stajich J.E."/>
            <person name="Selbmann L."/>
        </authorList>
    </citation>
    <scope>NUCLEOTIDE SEQUENCE [LARGE SCALE GENOMIC DNA]</scope>
    <source>
        <strain evidence="3 4">CCFEE 5910</strain>
    </source>
</reference>
<name>A0AAN7YIY0_9EURO</name>
<comment type="similarity">
    <text evidence="1">Belongs to the avfA family.</text>
</comment>
<evidence type="ECO:0000259" key="2">
    <source>
        <dbReference type="Pfam" id="PF13460"/>
    </source>
</evidence>
<feature type="domain" description="NAD(P)-binding" evidence="2">
    <location>
        <begin position="19"/>
        <end position="235"/>
    </location>
</feature>
<accession>A0AAN7YIY0</accession>
<gene>
    <name evidence="3" type="ORF">LTR05_002446</name>
</gene>
<dbReference type="Proteomes" id="UP001309876">
    <property type="component" value="Unassembled WGS sequence"/>
</dbReference>
<evidence type="ECO:0000313" key="3">
    <source>
        <dbReference type="EMBL" id="KAK5088229.1"/>
    </source>
</evidence>
<keyword evidence="4" id="KW-1185">Reference proteome</keyword>
<dbReference type="Pfam" id="PF13460">
    <property type="entry name" value="NAD_binding_10"/>
    <property type="match status" value="1"/>
</dbReference>
<evidence type="ECO:0000256" key="1">
    <source>
        <dbReference type="ARBA" id="ARBA00038376"/>
    </source>
</evidence>
<proteinExistence type="inferred from homology"/>
<dbReference type="SUPFAM" id="SSF51735">
    <property type="entry name" value="NAD(P)-binding Rossmann-fold domains"/>
    <property type="match status" value="1"/>
</dbReference>
<comment type="caution">
    <text evidence="3">The sequence shown here is derived from an EMBL/GenBank/DDBJ whole genome shotgun (WGS) entry which is preliminary data.</text>
</comment>
<dbReference type="EMBL" id="JAVRRJ010000002">
    <property type="protein sequence ID" value="KAK5088229.1"/>
    <property type="molecule type" value="Genomic_DNA"/>
</dbReference>
<dbReference type="PANTHER" id="PTHR15020">
    <property type="entry name" value="FLAVIN REDUCTASE-RELATED"/>
    <property type="match status" value="1"/>
</dbReference>